<dbReference type="Pfam" id="PF12937">
    <property type="entry name" value="F-box-like"/>
    <property type="match status" value="1"/>
</dbReference>
<dbReference type="SUPFAM" id="SSF81383">
    <property type="entry name" value="F-box domain"/>
    <property type="match status" value="1"/>
</dbReference>
<dbReference type="Gene3D" id="3.80.10.10">
    <property type="entry name" value="Ribonuclease Inhibitor"/>
    <property type="match status" value="1"/>
</dbReference>
<name>A0A8E2ANB9_9APHY</name>
<evidence type="ECO:0000259" key="1">
    <source>
        <dbReference type="Pfam" id="PF12937"/>
    </source>
</evidence>
<dbReference type="SUPFAM" id="SSF52047">
    <property type="entry name" value="RNI-like"/>
    <property type="match status" value="1"/>
</dbReference>
<dbReference type="InterPro" id="IPR032675">
    <property type="entry name" value="LRR_dom_sf"/>
</dbReference>
<dbReference type="OrthoDB" id="2748053at2759"/>
<evidence type="ECO:0000313" key="2">
    <source>
        <dbReference type="EMBL" id="OCH86434.1"/>
    </source>
</evidence>
<dbReference type="EMBL" id="KV722528">
    <property type="protein sequence ID" value="OCH86434.1"/>
    <property type="molecule type" value="Genomic_DNA"/>
</dbReference>
<organism evidence="2 3">
    <name type="scientific">Obba rivulosa</name>
    <dbReference type="NCBI Taxonomy" id="1052685"/>
    <lineage>
        <taxon>Eukaryota</taxon>
        <taxon>Fungi</taxon>
        <taxon>Dikarya</taxon>
        <taxon>Basidiomycota</taxon>
        <taxon>Agaricomycotina</taxon>
        <taxon>Agaricomycetes</taxon>
        <taxon>Polyporales</taxon>
        <taxon>Gelatoporiaceae</taxon>
        <taxon>Obba</taxon>
    </lineage>
</organism>
<reference evidence="2 3" key="1">
    <citation type="submission" date="2016-07" db="EMBL/GenBank/DDBJ databases">
        <title>Draft genome of the white-rot fungus Obba rivulosa 3A-2.</title>
        <authorList>
            <consortium name="DOE Joint Genome Institute"/>
            <person name="Miettinen O."/>
            <person name="Riley R."/>
            <person name="Acob R."/>
            <person name="Barry K."/>
            <person name="Cullen D."/>
            <person name="De Vries R."/>
            <person name="Hainaut M."/>
            <person name="Hatakka A."/>
            <person name="Henrissat B."/>
            <person name="Hilden K."/>
            <person name="Kuo R."/>
            <person name="Labutti K."/>
            <person name="Lipzen A."/>
            <person name="Makela M.R."/>
            <person name="Sandor L."/>
            <person name="Spatafora J.W."/>
            <person name="Grigoriev I.V."/>
            <person name="Hibbett D.S."/>
        </authorList>
    </citation>
    <scope>NUCLEOTIDE SEQUENCE [LARGE SCALE GENOMIC DNA]</scope>
    <source>
        <strain evidence="2 3">3A-2</strain>
    </source>
</reference>
<evidence type="ECO:0000313" key="3">
    <source>
        <dbReference type="Proteomes" id="UP000250043"/>
    </source>
</evidence>
<dbReference type="CDD" id="cd09917">
    <property type="entry name" value="F-box_SF"/>
    <property type="match status" value="1"/>
</dbReference>
<feature type="domain" description="F-box" evidence="1">
    <location>
        <begin position="25"/>
        <end position="66"/>
    </location>
</feature>
<dbReference type="Gene3D" id="1.20.1280.50">
    <property type="match status" value="1"/>
</dbReference>
<dbReference type="InterPro" id="IPR001810">
    <property type="entry name" value="F-box_dom"/>
</dbReference>
<accession>A0A8E2ANB9</accession>
<keyword evidence="3" id="KW-1185">Reference proteome</keyword>
<sequence length="394" mass="43336">MGGWIQKRVDGTRVAMASLRGTPMPEILHAIFGHLEDDARSLWNCALTCRYWLPVSRDHLFQTIDLSSRRTARFAALLQRSPHLGQHVKRFSVVILSETDARYVSLIAPSLGSVSRLCLHYQAHSLFDKGPDVSSEDGVPLPAPCNLAAIGPVQELQISGNGHYNTMMVATVLDNFPHVQKFAWSRDASASLADAQPLAEILTHIPLKYLQASGLGACETLAYCFCLAAPAELEHLEFSYTLVRDVEHRALAAILLVVGSSLKTLAIGFNGVPSNAPAALEWDQYLDSCPRLEYLQFTLSRSLHLVAIAGLLSRLFSPCLQQIDLNMSGYNASDEGYLQSIVELLEDLRRFPALETVVVKTRGSVSSQTDPVWDEISRILAPLRAMGIMILNNS</sequence>
<dbReference type="Proteomes" id="UP000250043">
    <property type="component" value="Unassembled WGS sequence"/>
</dbReference>
<dbReference type="InterPro" id="IPR036047">
    <property type="entry name" value="F-box-like_dom_sf"/>
</dbReference>
<protein>
    <recommendedName>
        <fullName evidence="1">F-box domain-containing protein</fullName>
    </recommendedName>
</protein>
<gene>
    <name evidence="2" type="ORF">OBBRIDRAFT_797191</name>
</gene>
<proteinExistence type="predicted"/>
<dbReference type="AlphaFoldDB" id="A0A8E2ANB9"/>